<accession>A0A2I6UG84</accession>
<evidence type="ECO:0000313" key="3">
    <source>
        <dbReference type="Proteomes" id="UP000259847"/>
    </source>
</evidence>
<dbReference type="GeneID" id="40236134"/>
<feature type="region of interest" description="Disordered" evidence="1">
    <location>
        <begin position="195"/>
        <end position="219"/>
    </location>
</feature>
<evidence type="ECO:0000313" key="2">
    <source>
        <dbReference type="EMBL" id="AUO78926.1"/>
    </source>
</evidence>
<name>A0A2I6UG84_9CAUD</name>
<protein>
    <submittedName>
        <fullName evidence="2">Uncharacterized protein</fullName>
    </submittedName>
</protein>
<organism evidence="2 3">
    <name type="scientific">Salinibacter phage M1EM-1</name>
    <dbReference type="NCBI Taxonomy" id="2681616"/>
    <lineage>
        <taxon>Viruses</taxon>
        <taxon>Duplodnaviria</taxon>
        <taxon>Heunggongvirae</taxon>
        <taxon>Uroviricota</taxon>
        <taxon>Caudoviricetes</taxon>
        <taxon>Holosalinivirus</taxon>
        <taxon>Holosalinivirus M1EM1</taxon>
    </lineage>
</organism>
<sequence precursor="true">MRKYGAEGFLIQSVEHAEAQDKAFDLEKQWIADLDTYHGQGYNMSEGGESPPHLTGEDNPMYGRTGEDAPMYGRGDLVSGENNGMYGRGDLVSGEDHPMYGRTGEDAPMYGRGDLVSGENNGMYGRTGEDNPMHGRTGEDHPMYGRTGENASNSSLSRKEAAQIKWYALATERTQRNIGARFGISARQVGHIKNGSRWPNLAPNPPADNGQLRLPLGAT</sequence>
<feature type="compositionally biased region" description="Basic and acidic residues" evidence="1">
    <location>
        <begin position="127"/>
        <end position="143"/>
    </location>
</feature>
<dbReference type="EMBL" id="MF580955">
    <property type="protein sequence ID" value="AUO78926.1"/>
    <property type="molecule type" value="Genomic_DNA"/>
</dbReference>
<keyword evidence="3" id="KW-1185">Reference proteome</keyword>
<feature type="region of interest" description="Disordered" evidence="1">
    <location>
        <begin position="42"/>
        <end position="67"/>
    </location>
</feature>
<proteinExistence type="predicted"/>
<feature type="region of interest" description="Disordered" evidence="1">
    <location>
        <begin position="125"/>
        <end position="158"/>
    </location>
</feature>
<dbReference type="RefSeq" id="YP_009639343.1">
    <property type="nucleotide sequence ID" value="NC_042348.1"/>
</dbReference>
<dbReference type="KEGG" id="vg:40236134"/>
<reference evidence="2 3" key="1">
    <citation type="submission" date="2017-07" db="EMBL/GenBank/DDBJ databases">
        <title>Characterization of ecologically diverse viruses infecting co-occurring strains of cosmopolitan hyperhalophilic Bacteroidetes.</title>
        <authorList>
            <person name="Villamor J."/>
            <person name="Ramos-Barbero M.D."/>
            <person name="Gonzalez-Torres P."/>
            <person name="Gabaldon T."/>
            <person name="Rollesso-Mora R."/>
            <person name="Meseguer I."/>
            <person name="Martinez-Garcia M."/>
            <person name="Santos F."/>
            <person name="Anton J."/>
        </authorList>
    </citation>
    <scope>NUCLEOTIDE SEQUENCE [LARGE SCALE GENOMIC DNA]</scope>
</reference>
<evidence type="ECO:0000256" key="1">
    <source>
        <dbReference type="SAM" id="MobiDB-lite"/>
    </source>
</evidence>
<dbReference type="Proteomes" id="UP000259847">
    <property type="component" value="Segment"/>
</dbReference>